<proteinExistence type="predicted"/>
<feature type="compositionally biased region" description="Low complexity" evidence="1">
    <location>
        <begin position="1"/>
        <end position="12"/>
    </location>
</feature>
<dbReference type="VEuPathDB" id="VectorBase:HLOH_063750"/>
<protein>
    <submittedName>
        <fullName evidence="2">Uncharacterized protein</fullName>
    </submittedName>
</protein>
<organism evidence="2 3">
    <name type="scientific">Haemaphysalis longicornis</name>
    <name type="common">Bush tick</name>
    <dbReference type="NCBI Taxonomy" id="44386"/>
    <lineage>
        <taxon>Eukaryota</taxon>
        <taxon>Metazoa</taxon>
        <taxon>Ecdysozoa</taxon>
        <taxon>Arthropoda</taxon>
        <taxon>Chelicerata</taxon>
        <taxon>Arachnida</taxon>
        <taxon>Acari</taxon>
        <taxon>Parasitiformes</taxon>
        <taxon>Ixodida</taxon>
        <taxon>Ixodoidea</taxon>
        <taxon>Ixodidae</taxon>
        <taxon>Haemaphysalinae</taxon>
        <taxon>Haemaphysalis</taxon>
    </lineage>
</organism>
<dbReference type="Proteomes" id="UP000821853">
    <property type="component" value="Chromosome 4"/>
</dbReference>
<gene>
    <name evidence="2" type="ORF">HPB48_018956</name>
</gene>
<evidence type="ECO:0000313" key="3">
    <source>
        <dbReference type="Proteomes" id="UP000821853"/>
    </source>
</evidence>
<dbReference type="AlphaFoldDB" id="A0A9J6GGZ3"/>
<evidence type="ECO:0000313" key="2">
    <source>
        <dbReference type="EMBL" id="KAH9374419.1"/>
    </source>
</evidence>
<comment type="caution">
    <text evidence="2">The sequence shown here is derived from an EMBL/GenBank/DDBJ whole genome shotgun (WGS) entry which is preliminary data.</text>
</comment>
<feature type="region of interest" description="Disordered" evidence="1">
    <location>
        <begin position="1"/>
        <end position="55"/>
    </location>
</feature>
<name>A0A9J6GGZ3_HAELO</name>
<evidence type="ECO:0000256" key="1">
    <source>
        <dbReference type="SAM" id="MobiDB-lite"/>
    </source>
</evidence>
<dbReference type="OrthoDB" id="6075101at2759"/>
<keyword evidence="3" id="KW-1185">Reference proteome</keyword>
<accession>A0A9J6GGZ3</accession>
<sequence>MTTTVKRTATMTSDLATDDESNQTKQKHRRTQQFIFSDKDSNQDSCDDDEEPNIPAPVMPKNLTCVPRPQGRYATCIYGIFGWVLQTSEPERLESGGPSRSESETRCTSRTLGHFREWTTKCPATIVVAAWRAIQKLEITKMELEHNHVSTETFKSYPEVWRLTAEERNYVQPLLELNMLPSMVVESLNERTGRSVIARDICNLKRDLTRQTKPLTL</sequence>
<reference evidence="2 3" key="1">
    <citation type="journal article" date="2020" name="Cell">
        <title>Large-Scale Comparative Analyses of Tick Genomes Elucidate Their Genetic Diversity and Vector Capacities.</title>
        <authorList>
            <consortium name="Tick Genome and Microbiome Consortium (TIGMIC)"/>
            <person name="Jia N."/>
            <person name="Wang J."/>
            <person name="Shi W."/>
            <person name="Du L."/>
            <person name="Sun Y."/>
            <person name="Zhan W."/>
            <person name="Jiang J.F."/>
            <person name="Wang Q."/>
            <person name="Zhang B."/>
            <person name="Ji P."/>
            <person name="Bell-Sakyi L."/>
            <person name="Cui X.M."/>
            <person name="Yuan T.T."/>
            <person name="Jiang B.G."/>
            <person name="Yang W.F."/>
            <person name="Lam T.T."/>
            <person name="Chang Q.C."/>
            <person name="Ding S.J."/>
            <person name="Wang X.J."/>
            <person name="Zhu J.G."/>
            <person name="Ruan X.D."/>
            <person name="Zhao L."/>
            <person name="Wei J.T."/>
            <person name="Ye R.Z."/>
            <person name="Que T.C."/>
            <person name="Du C.H."/>
            <person name="Zhou Y.H."/>
            <person name="Cheng J.X."/>
            <person name="Dai P.F."/>
            <person name="Guo W.B."/>
            <person name="Han X.H."/>
            <person name="Huang E.J."/>
            <person name="Li L.F."/>
            <person name="Wei W."/>
            <person name="Gao Y.C."/>
            <person name="Liu J.Z."/>
            <person name="Shao H.Z."/>
            <person name="Wang X."/>
            <person name="Wang C.C."/>
            <person name="Yang T.C."/>
            <person name="Huo Q.B."/>
            <person name="Li W."/>
            <person name="Chen H.Y."/>
            <person name="Chen S.E."/>
            <person name="Zhou L.G."/>
            <person name="Ni X.B."/>
            <person name="Tian J.H."/>
            <person name="Sheng Y."/>
            <person name="Liu T."/>
            <person name="Pan Y.S."/>
            <person name="Xia L.Y."/>
            <person name="Li J."/>
            <person name="Zhao F."/>
            <person name="Cao W.C."/>
        </authorList>
    </citation>
    <scope>NUCLEOTIDE SEQUENCE [LARGE SCALE GENOMIC DNA]</scope>
    <source>
        <strain evidence="2">HaeL-2018</strain>
    </source>
</reference>
<dbReference type="EMBL" id="JABSTR010000006">
    <property type="protein sequence ID" value="KAH9374419.1"/>
    <property type="molecule type" value="Genomic_DNA"/>
</dbReference>